<gene>
    <name evidence="2" type="ORF">OFLC_LOCUS14754</name>
</gene>
<dbReference type="Proteomes" id="UP000267606">
    <property type="component" value="Unassembled WGS sequence"/>
</dbReference>
<feature type="region of interest" description="Disordered" evidence="1">
    <location>
        <begin position="43"/>
        <end position="68"/>
    </location>
</feature>
<evidence type="ECO:0000313" key="2">
    <source>
        <dbReference type="EMBL" id="VDP18603.1"/>
    </source>
</evidence>
<sequence>MLEHLVDSSFLSFNSNLILPTSFVHVCISCIRHVLTVCFTREKKEREKNGRKKDSERKKKGGVNKPHPSLITYLWFSRT</sequence>
<dbReference type="EMBL" id="UZAJ01041161">
    <property type="protein sequence ID" value="VDP18603.1"/>
    <property type="molecule type" value="Genomic_DNA"/>
</dbReference>
<name>A0A183I4U2_9BILA</name>
<proteinExistence type="predicted"/>
<reference evidence="4" key="1">
    <citation type="submission" date="2016-06" db="UniProtKB">
        <authorList>
            <consortium name="WormBaseParasite"/>
        </authorList>
    </citation>
    <scope>IDENTIFICATION</scope>
</reference>
<dbReference type="WBParaSite" id="OFLC_0001476501-mRNA-1">
    <property type="protein sequence ID" value="OFLC_0001476501-mRNA-1"/>
    <property type="gene ID" value="OFLC_0001476501"/>
</dbReference>
<keyword evidence="3" id="KW-1185">Reference proteome</keyword>
<evidence type="ECO:0000313" key="4">
    <source>
        <dbReference type="WBParaSite" id="OFLC_0001476501-mRNA-1"/>
    </source>
</evidence>
<protein>
    <submittedName>
        <fullName evidence="2 4">Uncharacterized protein</fullName>
    </submittedName>
</protein>
<organism evidence="4">
    <name type="scientific">Onchocerca flexuosa</name>
    <dbReference type="NCBI Taxonomy" id="387005"/>
    <lineage>
        <taxon>Eukaryota</taxon>
        <taxon>Metazoa</taxon>
        <taxon>Ecdysozoa</taxon>
        <taxon>Nematoda</taxon>
        <taxon>Chromadorea</taxon>
        <taxon>Rhabditida</taxon>
        <taxon>Spirurina</taxon>
        <taxon>Spiruromorpha</taxon>
        <taxon>Filarioidea</taxon>
        <taxon>Onchocercidae</taxon>
        <taxon>Onchocerca</taxon>
    </lineage>
</organism>
<evidence type="ECO:0000256" key="1">
    <source>
        <dbReference type="SAM" id="MobiDB-lite"/>
    </source>
</evidence>
<dbReference type="AlphaFoldDB" id="A0A183I4U2"/>
<evidence type="ECO:0000313" key="3">
    <source>
        <dbReference type="Proteomes" id="UP000267606"/>
    </source>
</evidence>
<accession>A0A183I4U2</accession>
<feature type="compositionally biased region" description="Basic and acidic residues" evidence="1">
    <location>
        <begin position="43"/>
        <end position="57"/>
    </location>
</feature>
<reference evidence="2 3" key="2">
    <citation type="submission" date="2018-11" db="EMBL/GenBank/DDBJ databases">
        <authorList>
            <consortium name="Pathogen Informatics"/>
        </authorList>
    </citation>
    <scope>NUCLEOTIDE SEQUENCE [LARGE SCALE GENOMIC DNA]</scope>
</reference>